<dbReference type="Proteomes" id="UP000683925">
    <property type="component" value="Unassembled WGS sequence"/>
</dbReference>
<dbReference type="OrthoDB" id="304653at2759"/>
<keyword evidence="3" id="KW-1185">Reference proteome</keyword>
<dbReference type="OMA" id="CNNIVIP"/>
<sequence length="75" mass="7994">MKAFLLVCLIATSMMVNAIEMPQEKAVNAKSDSPSFLQVEQACAVCCNGTCCLSTANCNRGKCNNIVIPYTCVQG</sequence>
<keyword evidence="1" id="KW-0732">Signal</keyword>
<dbReference type="AlphaFoldDB" id="A0A8S1Y960"/>
<evidence type="ECO:0000256" key="1">
    <source>
        <dbReference type="SAM" id="SignalP"/>
    </source>
</evidence>
<accession>A0A8S1Y960</accession>
<gene>
    <name evidence="2" type="ORF">POCTA_138.1.T1520158</name>
</gene>
<proteinExistence type="predicted"/>
<feature type="signal peptide" evidence="1">
    <location>
        <begin position="1"/>
        <end position="18"/>
    </location>
</feature>
<dbReference type="EMBL" id="CAJJDP010000154">
    <property type="protein sequence ID" value="CAD8211026.1"/>
    <property type="molecule type" value="Genomic_DNA"/>
</dbReference>
<evidence type="ECO:0000313" key="3">
    <source>
        <dbReference type="Proteomes" id="UP000683925"/>
    </source>
</evidence>
<organism evidence="2 3">
    <name type="scientific">Paramecium octaurelia</name>
    <dbReference type="NCBI Taxonomy" id="43137"/>
    <lineage>
        <taxon>Eukaryota</taxon>
        <taxon>Sar</taxon>
        <taxon>Alveolata</taxon>
        <taxon>Ciliophora</taxon>
        <taxon>Intramacronucleata</taxon>
        <taxon>Oligohymenophorea</taxon>
        <taxon>Peniculida</taxon>
        <taxon>Parameciidae</taxon>
        <taxon>Paramecium</taxon>
    </lineage>
</organism>
<evidence type="ECO:0000313" key="2">
    <source>
        <dbReference type="EMBL" id="CAD8211026.1"/>
    </source>
</evidence>
<comment type="caution">
    <text evidence="2">The sequence shown here is derived from an EMBL/GenBank/DDBJ whole genome shotgun (WGS) entry which is preliminary data.</text>
</comment>
<feature type="chain" id="PRO_5035917893" evidence="1">
    <location>
        <begin position="19"/>
        <end position="75"/>
    </location>
</feature>
<name>A0A8S1Y960_PAROT</name>
<protein>
    <submittedName>
        <fullName evidence="2">Uncharacterized protein</fullName>
    </submittedName>
</protein>
<reference evidence="2" key="1">
    <citation type="submission" date="2021-01" db="EMBL/GenBank/DDBJ databases">
        <authorList>
            <consortium name="Genoscope - CEA"/>
            <person name="William W."/>
        </authorList>
    </citation>
    <scope>NUCLEOTIDE SEQUENCE</scope>
</reference>